<dbReference type="AlphaFoldDB" id="A0A838B3U7"/>
<proteinExistence type="predicted"/>
<name>A0A838B3U7_9HYPH</name>
<accession>A0A838B3U7</accession>
<keyword evidence="1" id="KW-0560">Oxidoreductase</keyword>
<dbReference type="PRINTS" id="PR00411">
    <property type="entry name" value="PNDRDTASEI"/>
</dbReference>
<dbReference type="Gene3D" id="3.30.9.10">
    <property type="entry name" value="D-Amino Acid Oxidase, subunit A, domain 2"/>
    <property type="match status" value="1"/>
</dbReference>
<evidence type="ECO:0000256" key="1">
    <source>
        <dbReference type="ARBA" id="ARBA00023002"/>
    </source>
</evidence>
<dbReference type="PANTHER" id="PTHR13847">
    <property type="entry name" value="SARCOSINE DEHYDROGENASE-RELATED"/>
    <property type="match status" value="1"/>
</dbReference>
<dbReference type="InterPro" id="IPR036188">
    <property type="entry name" value="FAD/NAD-bd_sf"/>
</dbReference>
<dbReference type="EMBL" id="JACDTY010000006">
    <property type="protein sequence ID" value="MBA1141528.1"/>
    <property type="molecule type" value="Genomic_DNA"/>
</dbReference>
<dbReference type="GO" id="GO:0005737">
    <property type="term" value="C:cytoplasm"/>
    <property type="evidence" value="ECO:0007669"/>
    <property type="project" value="TreeGrafter"/>
</dbReference>
<keyword evidence="4" id="KW-1185">Reference proteome</keyword>
<dbReference type="GO" id="GO:0016491">
    <property type="term" value="F:oxidoreductase activity"/>
    <property type="evidence" value="ECO:0007669"/>
    <property type="project" value="UniProtKB-KW"/>
</dbReference>
<dbReference type="InterPro" id="IPR006076">
    <property type="entry name" value="FAD-dep_OxRdtase"/>
</dbReference>
<evidence type="ECO:0000259" key="2">
    <source>
        <dbReference type="Pfam" id="PF01266"/>
    </source>
</evidence>
<dbReference type="PANTHER" id="PTHR13847:SF281">
    <property type="entry name" value="FAD DEPENDENT OXIDOREDUCTASE DOMAIN-CONTAINING PROTEIN"/>
    <property type="match status" value="1"/>
</dbReference>
<comment type="caution">
    <text evidence="3">The sequence shown here is derived from an EMBL/GenBank/DDBJ whole genome shotgun (WGS) entry which is preliminary data.</text>
</comment>
<evidence type="ECO:0000313" key="3">
    <source>
        <dbReference type="EMBL" id="MBA1141528.1"/>
    </source>
</evidence>
<gene>
    <name evidence="3" type="ORF">H0241_14850</name>
</gene>
<dbReference type="SUPFAM" id="SSF51905">
    <property type="entry name" value="FAD/NAD(P)-binding domain"/>
    <property type="match status" value="1"/>
</dbReference>
<evidence type="ECO:0000313" key="4">
    <source>
        <dbReference type="Proteomes" id="UP000558284"/>
    </source>
</evidence>
<organism evidence="3 4">
    <name type="scientific">Mesorhizobium neociceri</name>
    <dbReference type="NCBI Taxonomy" id="1307853"/>
    <lineage>
        <taxon>Bacteria</taxon>
        <taxon>Pseudomonadati</taxon>
        <taxon>Pseudomonadota</taxon>
        <taxon>Alphaproteobacteria</taxon>
        <taxon>Hyphomicrobiales</taxon>
        <taxon>Phyllobacteriaceae</taxon>
        <taxon>Mesorhizobium</taxon>
    </lineage>
</organism>
<dbReference type="RefSeq" id="WP_181058408.1">
    <property type="nucleotide sequence ID" value="NZ_JACDTY010000006.1"/>
</dbReference>
<dbReference type="Pfam" id="PF01266">
    <property type="entry name" value="DAO"/>
    <property type="match status" value="1"/>
</dbReference>
<feature type="domain" description="FAD dependent oxidoreductase" evidence="2">
    <location>
        <begin position="30"/>
        <end position="381"/>
    </location>
</feature>
<dbReference type="Gene3D" id="3.50.50.60">
    <property type="entry name" value="FAD/NAD(P)-binding domain"/>
    <property type="match status" value="1"/>
</dbReference>
<protein>
    <submittedName>
        <fullName evidence="3">FAD-binding oxidoreductase</fullName>
    </submittedName>
</protein>
<sequence>MPTPFSVPIWQKPQTASAFQSLVPDGASVDVVIVGGGFMGLSTALHAARLGLGVQVLDAGEIGQGASGLNGGQVIPGLKYDPEWLLEHFGPERGQALVDFAASTADTVFDLIRDEKLAVPFTRNGWIQAAHTETALKAAAKRDRQWRARGADVRLLSGSEIADMTGAKGYLGGWLDRRAGIIDPLAYTLELARIAAASGVSIAERQKVVKLRNEAGLWRVSTENGDEVRAKAVVLATNAYTDGLLPGLAETIVPLHSFQVATAPLSSNLAATILPEGQAVSDSRRILVYYRKTADGRLVLGGRGRMTMPRSEADWAHLQRALVRLYPALADIAIEKRWFGRVAMTPDHLPHIHEPETGLLAVAGCQGRGVGLMSALGKRMAGYLATGDAVQLPFPLSPIRPIPFHAFRQVGVAATIAWYRMLDAFER</sequence>
<reference evidence="3 4" key="1">
    <citation type="submission" date="2020-07" db="EMBL/GenBank/DDBJ databases">
        <title>Definition of the novel symbiovar canariense within Mesorhizobium novociceri, a new species of genus Mesorhizobium nodulating Cicer canariense in the Caldera de Taburiente National Park (La Palma, Canary Islands).</title>
        <authorList>
            <person name="Leon-Barrios M."/>
            <person name="Perez-Yepez J."/>
            <person name="Flores-Felix J.D."/>
            <person name="Ramirez-Baena M.H."/>
            <person name="Pulido-Suarez L."/>
            <person name="Igual J.M."/>
            <person name="Velazquez E."/>
            <person name="Peix A."/>
        </authorList>
    </citation>
    <scope>NUCLEOTIDE SEQUENCE [LARGE SCALE GENOMIC DNA]</scope>
    <source>
        <strain evidence="3 4">CCANP35</strain>
    </source>
</reference>
<dbReference type="Proteomes" id="UP000558284">
    <property type="component" value="Unassembled WGS sequence"/>
</dbReference>